<dbReference type="PIRSF" id="PIRSF011771">
    <property type="entry name" value="RMS1_SET"/>
    <property type="match status" value="1"/>
</dbReference>
<dbReference type="STRING" id="1173061.A0A0J9X5U1"/>
<name>A0A0J9X5U1_GEOCN</name>
<keyword evidence="3" id="KW-1185">Reference proteome</keyword>
<dbReference type="InterPro" id="IPR046341">
    <property type="entry name" value="SET_dom_sf"/>
</dbReference>
<proteinExistence type="predicted"/>
<evidence type="ECO:0000313" key="3">
    <source>
        <dbReference type="Proteomes" id="UP000242525"/>
    </source>
</evidence>
<dbReference type="Proteomes" id="UP000242525">
    <property type="component" value="Unassembled WGS sequence"/>
</dbReference>
<organism evidence="2 3">
    <name type="scientific">Geotrichum candidum</name>
    <name type="common">Oospora lactis</name>
    <name type="synonym">Dipodascus geotrichum</name>
    <dbReference type="NCBI Taxonomy" id="1173061"/>
    <lineage>
        <taxon>Eukaryota</taxon>
        <taxon>Fungi</taxon>
        <taxon>Dikarya</taxon>
        <taxon>Ascomycota</taxon>
        <taxon>Saccharomycotina</taxon>
        <taxon>Dipodascomycetes</taxon>
        <taxon>Dipodascales</taxon>
        <taxon>Dipodascaceae</taxon>
        <taxon>Geotrichum</taxon>
    </lineage>
</organism>
<dbReference type="GO" id="GO:0032259">
    <property type="term" value="P:methylation"/>
    <property type="evidence" value="ECO:0007669"/>
    <property type="project" value="UniProtKB-KW"/>
</dbReference>
<evidence type="ECO:0000313" key="2">
    <source>
        <dbReference type="EMBL" id="CDO52502.1"/>
    </source>
</evidence>
<keyword evidence="2" id="KW-0808">Transferase</keyword>
<dbReference type="InterPro" id="IPR050600">
    <property type="entry name" value="SETD3_SETD6_MTase"/>
</dbReference>
<feature type="compositionally biased region" description="Acidic residues" evidence="1">
    <location>
        <begin position="280"/>
        <end position="350"/>
    </location>
</feature>
<dbReference type="GO" id="GO:0005634">
    <property type="term" value="C:nucleus"/>
    <property type="evidence" value="ECO:0007669"/>
    <property type="project" value="TreeGrafter"/>
</dbReference>
<comment type="caution">
    <text evidence="2">The sequence shown here is derived from an EMBL/GenBank/DDBJ whole genome shotgun (WGS) entry which is preliminary data.</text>
</comment>
<keyword evidence="2" id="KW-0489">Methyltransferase</keyword>
<dbReference type="PANTHER" id="PTHR13271:SF34">
    <property type="entry name" value="N-LYSINE METHYLTRANSFERASE SETD6"/>
    <property type="match status" value="1"/>
</dbReference>
<dbReference type="CDD" id="cd10527">
    <property type="entry name" value="SET_LSMT"/>
    <property type="match status" value="1"/>
</dbReference>
<accession>A0A0J9X5U1</accession>
<dbReference type="EMBL" id="CCBN010000003">
    <property type="protein sequence ID" value="CDO52502.1"/>
    <property type="molecule type" value="Genomic_DNA"/>
</dbReference>
<dbReference type="GO" id="GO:0016279">
    <property type="term" value="F:protein-lysine N-methyltransferase activity"/>
    <property type="evidence" value="ECO:0007669"/>
    <property type="project" value="InterPro"/>
</dbReference>
<dbReference type="AlphaFoldDB" id="A0A0J9X5U1"/>
<feature type="region of interest" description="Disordered" evidence="1">
    <location>
        <begin position="240"/>
        <end position="350"/>
    </location>
</feature>
<dbReference type="InterPro" id="IPR011383">
    <property type="entry name" value="N-lys_methylase_SETD6"/>
</dbReference>
<dbReference type="PANTHER" id="PTHR13271">
    <property type="entry name" value="UNCHARACTERIZED PUTATIVE METHYLTRANSFERASE"/>
    <property type="match status" value="1"/>
</dbReference>
<protein>
    <submittedName>
        <fullName evidence="2">Similar to Saccharomyces cerevisiae YBR030W RKM3 Ribosomal lysine methyltransferase specific for monomethylation of Rpl42ap and Rpl42bp (Lysine 40)</fullName>
    </submittedName>
</protein>
<gene>
    <name evidence="2" type="ORF">BN980_GECA03s02903g</name>
</gene>
<dbReference type="Gene3D" id="3.90.1410.10">
    <property type="entry name" value="set domain protein methyltransferase, domain 1"/>
    <property type="match status" value="1"/>
</dbReference>
<reference evidence="2" key="1">
    <citation type="submission" date="2014-03" db="EMBL/GenBank/DDBJ databases">
        <authorList>
            <person name="Casaregola S."/>
        </authorList>
    </citation>
    <scope>NUCLEOTIDE SEQUENCE [LARGE SCALE GENOMIC DNA]</scope>
    <source>
        <strain evidence="2">CLIB 918</strain>
    </source>
</reference>
<evidence type="ECO:0000256" key="1">
    <source>
        <dbReference type="SAM" id="MobiDB-lite"/>
    </source>
</evidence>
<dbReference type="OrthoDB" id="441812at2759"/>
<feature type="compositionally biased region" description="Basic and acidic residues" evidence="1">
    <location>
        <begin position="247"/>
        <end position="279"/>
    </location>
</feature>
<sequence length="578" mass="65403">MVVPLEKYNDLVKWMVLNNVQFSSLLTVNHSKIGGVGVFAREDIEEDSLLLAVPKPAVLCPVNSAISNLLEEADLDGMVGLTLAYMYERSLGEKSPWYAFLQTIEETGPDVSVIPKFWEQNEQEWLNGTEVEYMGGLDAEEVSGVYEDEIKPFIEAHDLFKDMPKLRTYDAYKSALAAVSSRAFEVDVYRGLCLVPGACLFNHANSEDVHFESLDAVCPVCGSAEFCEHALERIGEYSDYEDDEENDHGHSHSHENGHCHSHDHGHGHSHSHGDDSHADESEEEEEEEEDKEEPTELTEEGISDESEKEDEFEDVDDDMEDVEEIPRENDDEEDSEEEESEEELEQDELDTCDVVAIKDIKAGSEVFNTYGELSNGVLLSRYGFALWDNEHETVSVAKELLAYVNTKDLKKRTTWWSEHFYRIIFGIEPEEWSEDIYEDEGPIGDDDEERVPPPSPDSITWLEILDLFPNGVPSPGLMAILYILSISEEEYAEFVDKIDTGDFESISFNNRGLALLTSLVEARANRYGDGNLSSKDYKKLLDAVNPNELRKKLAIIVKGTEKLVIERTQKWIKKAGKN</sequence>
<dbReference type="SUPFAM" id="SSF82199">
    <property type="entry name" value="SET domain"/>
    <property type="match status" value="2"/>
</dbReference>